<sequence>MKKAIELPLSTQPESESPYFIVEGTKIGIPEHFHRYSELVANFSSANPESIEIKLPTEYKCEQLELIIDFFYELKEHPVIEVEEDREYNDENVVEFLASLDLEDEFDEEETTQDEQEPEEEHEVNGAIIESDTEEIPEERPLEPFVNKMQDNKIQRFSYPGMSQLDYKFKLAKLPHWSQQYFSKVDKQLLFLATNLANYLNAGAFLEHACYYIANKIRDMRVTDIREYLGTQNPCFVPGEFDLLACEESWREPLIDAGLVDPNVISRENDDSASKFLTMDNRKIS</sequence>
<name>A0AAD4NFY8_9BILA</name>
<keyword evidence="3" id="KW-1185">Reference proteome</keyword>
<comment type="caution">
    <text evidence="2">The sequence shown here is derived from an EMBL/GenBank/DDBJ whole genome shotgun (WGS) entry which is preliminary data.</text>
</comment>
<dbReference type="AlphaFoldDB" id="A0AAD4NFY8"/>
<gene>
    <name evidence="2" type="ORF">DdX_01627</name>
</gene>
<accession>A0AAD4NFY8</accession>
<evidence type="ECO:0000313" key="3">
    <source>
        <dbReference type="Proteomes" id="UP001201812"/>
    </source>
</evidence>
<organism evidence="2 3">
    <name type="scientific">Ditylenchus destructor</name>
    <dbReference type="NCBI Taxonomy" id="166010"/>
    <lineage>
        <taxon>Eukaryota</taxon>
        <taxon>Metazoa</taxon>
        <taxon>Ecdysozoa</taxon>
        <taxon>Nematoda</taxon>
        <taxon>Chromadorea</taxon>
        <taxon>Rhabditida</taxon>
        <taxon>Tylenchina</taxon>
        <taxon>Tylenchomorpha</taxon>
        <taxon>Sphaerularioidea</taxon>
        <taxon>Anguinidae</taxon>
        <taxon>Anguininae</taxon>
        <taxon>Ditylenchus</taxon>
    </lineage>
</organism>
<feature type="region of interest" description="Disordered" evidence="1">
    <location>
        <begin position="104"/>
        <end position="136"/>
    </location>
</feature>
<dbReference type="Gene3D" id="3.30.710.10">
    <property type="entry name" value="Potassium Channel Kv1.1, Chain A"/>
    <property type="match status" value="1"/>
</dbReference>
<proteinExistence type="predicted"/>
<dbReference type="EMBL" id="JAKKPZ010000001">
    <property type="protein sequence ID" value="KAI1729387.1"/>
    <property type="molecule type" value="Genomic_DNA"/>
</dbReference>
<dbReference type="GO" id="GO:0006511">
    <property type="term" value="P:ubiquitin-dependent protein catabolic process"/>
    <property type="evidence" value="ECO:0007669"/>
    <property type="project" value="InterPro"/>
</dbReference>
<dbReference type="InterPro" id="IPR011333">
    <property type="entry name" value="SKP1/BTB/POZ_sf"/>
</dbReference>
<dbReference type="Proteomes" id="UP001201812">
    <property type="component" value="Unassembled WGS sequence"/>
</dbReference>
<evidence type="ECO:0000313" key="2">
    <source>
        <dbReference type="EMBL" id="KAI1729387.1"/>
    </source>
</evidence>
<feature type="compositionally biased region" description="Acidic residues" evidence="1">
    <location>
        <begin position="104"/>
        <end position="122"/>
    </location>
</feature>
<dbReference type="SUPFAM" id="SSF81382">
    <property type="entry name" value="Skp1 dimerisation domain-like"/>
    <property type="match status" value="1"/>
</dbReference>
<dbReference type="InterPro" id="IPR036296">
    <property type="entry name" value="SKP1-like_dim_sf"/>
</dbReference>
<evidence type="ECO:0000256" key="1">
    <source>
        <dbReference type="SAM" id="MobiDB-lite"/>
    </source>
</evidence>
<reference evidence="2" key="1">
    <citation type="submission" date="2022-01" db="EMBL/GenBank/DDBJ databases">
        <title>Genome Sequence Resource for Two Populations of Ditylenchus destructor, the Migratory Endoparasitic Phytonematode.</title>
        <authorList>
            <person name="Zhang H."/>
            <person name="Lin R."/>
            <person name="Xie B."/>
        </authorList>
    </citation>
    <scope>NUCLEOTIDE SEQUENCE</scope>
    <source>
        <strain evidence="2">BazhouSP</strain>
    </source>
</reference>
<protein>
    <submittedName>
        <fullName evidence="2">E3 ubiquitin ligase complex SCF subunit sconC</fullName>
    </submittedName>
</protein>